<evidence type="ECO:0000256" key="1">
    <source>
        <dbReference type="SAM" id="Coils"/>
    </source>
</evidence>
<gene>
    <name evidence="2" type="ORF">CRE_21071</name>
</gene>
<dbReference type="HOGENOM" id="CLU_1769815_0_0_1"/>
<sequence>MGKFFIEKHKPIPTKIQKKDSNALKTRINNSFNRSLKQCGKEASTHIESDKLMKFAKELMKSHPELSMEQALRIEKQRQNDRKKRAEEVVVDPYKIIRIEDEFEKYMKEAKSDKNEEMKENREIRENFKKIVEDMEEED</sequence>
<dbReference type="AlphaFoldDB" id="E3NRA1"/>
<protein>
    <submittedName>
        <fullName evidence="2">Uncharacterized protein</fullName>
    </submittedName>
</protein>
<name>E3NRA1_CAERE</name>
<organism evidence="3">
    <name type="scientific">Caenorhabditis remanei</name>
    <name type="common">Caenorhabditis vulgaris</name>
    <dbReference type="NCBI Taxonomy" id="31234"/>
    <lineage>
        <taxon>Eukaryota</taxon>
        <taxon>Metazoa</taxon>
        <taxon>Ecdysozoa</taxon>
        <taxon>Nematoda</taxon>
        <taxon>Chromadorea</taxon>
        <taxon>Rhabditida</taxon>
        <taxon>Rhabditina</taxon>
        <taxon>Rhabditomorpha</taxon>
        <taxon>Rhabditoidea</taxon>
        <taxon>Rhabditidae</taxon>
        <taxon>Peloderinae</taxon>
        <taxon>Caenorhabditis</taxon>
    </lineage>
</organism>
<dbReference type="EMBL" id="DS269679">
    <property type="protein sequence ID" value="EFO87379.1"/>
    <property type="molecule type" value="Genomic_DNA"/>
</dbReference>
<accession>E3NRA1</accession>
<evidence type="ECO:0000313" key="2">
    <source>
        <dbReference type="EMBL" id="EFO87379.1"/>
    </source>
</evidence>
<dbReference type="Proteomes" id="UP000008281">
    <property type="component" value="Unassembled WGS sequence"/>
</dbReference>
<evidence type="ECO:0000313" key="3">
    <source>
        <dbReference type="Proteomes" id="UP000008281"/>
    </source>
</evidence>
<proteinExistence type="predicted"/>
<reference evidence="2" key="1">
    <citation type="submission" date="2007-07" db="EMBL/GenBank/DDBJ databases">
        <title>PCAP assembly of the Caenorhabditis remanei genome.</title>
        <authorList>
            <consortium name="The Caenorhabditis remanei Sequencing Consortium"/>
            <person name="Wilson R.K."/>
        </authorList>
    </citation>
    <scope>NUCLEOTIDE SEQUENCE [LARGE SCALE GENOMIC DNA]</scope>
    <source>
        <strain evidence="2">PB4641</strain>
    </source>
</reference>
<keyword evidence="3" id="KW-1185">Reference proteome</keyword>
<feature type="coiled-coil region" evidence="1">
    <location>
        <begin position="69"/>
        <end position="138"/>
    </location>
</feature>
<dbReference type="InParanoid" id="E3NRA1"/>
<keyword evidence="1" id="KW-0175">Coiled coil</keyword>